<dbReference type="Proteomes" id="UP001306508">
    <property type="component" value="Unassembled WGS sequence"/>
</dbReference>
<dbReference type="InterPro" id="IPR037231">
    <property type="entry name" value="NAP-like_sf"/>
</dbReference>
<feature type="compositionally biased region" description="Acidic residues" evidence="2">
    <location>
        <begin position="223"/>
        <end position="256"/>
    </location>
</feature>
<dbReference type="InterPro" id="IPR002164">
    <property type="entry name" value="NAP_family"/>
</dbReference>
<comment type="caution">
    <text evidence="3">The sequence shown here is derived from an EMBL/GenBank/DDBJ whole genome shotgun (WGS) entry which is preliminary data.</text>
</comment>
<name>A0AAN8A950_9SACH</name>
<dbReference type="EMBL" id="JAWIZZ010000040">
    <property type="protein sequence ID" value="KAK5780600.1"/>
    <property type="molecule type" value="Genomic_DNA"/>
</dbReference>
<keyword evidence="4" id="KW-1185">Reference proteome</keyword>
<dbReference type="PANTHER" id="PTHR11875">
    <property type="entry name" value="TESTIS-SPECIFIC Y-ENCODED PROTEIN"/>
    <property type="match status" value="1"/>
</dbReference>
<dbReference type="Gene3D" id="3.30.1120.90">
    <property type="entry name" value="Nucleosome assembly protein"/>
    <property type="match status" value="1"/>
</dbReference>
<sequence length="268" mass="31007">MSSREEYVLTDTEDAVEAMEKEIELYRLEKMRPIYSTRDKFIEKIPSFWKVVLSQHSNFANYIRASDFKYVDCIDRVTVDWDKDGNYSIVIKFNGIEDDFPSQTVIKPFKLVKIENDLKGEGKSNDEDEDEELDEIEKLISEPVDIIWPKSYDNINPAKIKDKKSAEGKKNYRTGMKTIFGWFKWTGLKPGKEFPDGDSLAELFAEDLYPYCVKYYTEAQRDLEDEMSDDGEAGDSAEEPLDISNSELEDGEESDVENGSKAKRQRVN</sequence>
<gene>
    <name evidence="3" type="ORF">RI543_001722</name>
</gene>
<evidence type="ECO:0000313" key="4">
    <source>
        <dbReference type="Proteomes" id="UP001306508"/>
    </source>
</evidence>
<dbReference type="GO" id="GO:0006334">
    <property type="term" value="P:nucleosome assembly"/>
    <property type="evidence" value="ECO:0007669"/>
    <property type="project" value="InterPro"/>
</dbReference>
<accession>A0AAN8A950</accession>
<evidence type="ECO:0008006" key="5">
    <source>
        <dbReference type="Google" id="ProtNLM"/>
    </source>
</evidence>
<dbReference type="AlphaFoldDB" id="A0AAN8A950"/>
<evidence type="ECO:0000256" key="1">
    <source>
        <dbReference type="ARBA" id="ARBA00009947"/>
    </source>
</evidence>
<protein>
    <recommendedName>
        <fullName evidence="5">Vacuolar protein sorting-associated protein 75</fullName>
    </recommendedName>
</protein>
<dbReference type="SUPFAM" id="SSF143113">
    <property type="entry name" value="NAP-like"/>
    <property type="match status" value="1"/>
</dbReference>
<dbReference type="GO" id="GO:0005634">
    <property type="term" value="C:nucleus"/>
    <property type="evidence" value="ECO:0007669"/>
    <property type="project" value="InterPro"/>
</dbReference>
<comment type="similarity">
    <text evidence="1">Belongs to the nucleosome assembly protein (NAP) family.</text>
</comment>
<evidence type="ECO:0000313" key="3">
    <source>
        <dbReference type="EMBL" id="KAK5780600.1"/>
    </source>
</evidence>
<evidence type="ECO:0000256" key="2">
    <source>
        <dbReference type="SAM" id="MobiDB-lite"/>
    </source>
</evidence>
<feature type="region of interest" description="Disordered" evidence="2">
    <location>
        <begin position="222"/>
        <end position="268"/>
    </location>
</feature>
<reference evidence="4" key="1">
    <citation type="submission" date="2023-07" db="EMBL/GenBank/DDBJ databases">
        <title>A draft genome of Kazachstania heterogenica Y-27499.</title>
        <authorList>
            <person name="Donic C."/>
            <person name="Kralova J.S."/>
            <person name="Fidel L."/>
            <person name="Ben-Dor S."/>
            <person name="Jung S."/>
        </authorList>
    </citation>
    <scope>NUCLEOTIDE SEQUENCE [LARGE SCALE GENOMIC DNA]</scope>
    <source>
        <strain evidence="4">Y27499</strain>
    </source>
</reference>
<organism evidence="3 4">
    <name type="scientific">Arxiozyma heterogenica</name>
    <dbReference type="NCBI Taxonomy" id="278026"/>
    <lineage>
        <taxon>Eukaryota</taxon>
        <taxon>Fungi</taxon>
        <taxon>Dikarya</taxon>
        <taxon>Ascomycota</taxon>
        <taxon>Saccharomycotina</taxon>
        <taxon>Saccharomycetes</taxon>
        <taxon>Saccharomycetales</taxon>
        <taxon>Saccharomycetaceae</taxon>
        <taxon>Arxiozyma</taxon>
    </lineage>
</organism>
<proteinExistence type="inferred from homology"/>